<evidence type="ECO:0000256" key="2">
    <source>
        <dbReference type="SAM" id="SignalP"/>
    </source>
</evidence>
<keyword evidence="1" id="KW-0472">Membrane</keyword>
<dbReference type="AlphaFoldDB" id="A0A0A7C3A9"/>
<accession>A0A0A7C3A9</accession>
<feature type="transmembrane region" description="Helical" evidence="1">
    <location>
        <begin position="43"/>
        <end position="62"/>
    </location>
</feature>
<gene>
    <name evidence="3" type="primary">nad6</name>
</gene>
<evidence type="ECO:0000256" key="1">
    <source>
        <dbReference type="SAM" id="Phobius"/>
    </source>
</evidence>
<protein>
    <submittedName>
        <fullName evidence="3">NADH dehydrogenase subunit 6</fullName>
    </submittedName>
</protein>
<feature type="transmembrane region" description="Helical" evidence="1">
    <location>
        <begin position="117"/>
        <end position="140"/>
    </location>
</feature>
<feature type="transmembrane region" description="Helical" evidence="1">
    <location>
        <begin position="69"/>
        <end position="88"/>
    </location>
</feature>
<reference evidence="3" key="1">
    <citation type="journal article" date="2014" name="BMC Genomics">
        <title>The compact mitochondrial genome of Zorotypus medoensis provides insights into phylogenetic position of Zoraptera.</title>
        <authorList>
            <person name="Ma C."/>
            <person name="Wang Y."/>
            <person name="Wu C."/>
            <person name="Kang L."/>
            <person name="Liu C."/>
        </authorList>
    </citation>
    <scope>NUCLEOTIDE SEQUENCE</scope>
</reference>
<keyword evidence="1" id="KW-0812">Transmembrane</keyword>
<feature type="signal peptide" evidence="2">
    <location>
        <begin position="1"/>
        <end position="19"/>
    </location>
</feature>
<geneLocation type="mitochondrion" evidence="3"/>
<keyword evidence="1" id="KW-1133">Transmembrane helix</keyword>
<keyword evidence="2" id="KW-0732">Signal</keyword>
<organism evidence="3">
    <name type="scientific">Zorotypus medoensis</name>
    <dbReference type="NCBI Taxonomy" id="1264643"/>
    <lineage>
        <taxon>Eukaryota</taxon>
        <taxon>Metazoa</taxon>
        <taxon>Ecdysozoa</taxon>
        <taxon>Arthropoda</taxon>
        <taxon>Hexapoda</taxon>
        <taxon>Insecta</taxon>
        <taxon>Pterygota</taxon>
        <taxon>Neoptera</taxon>
        <taxon>Polyneoptera</taxon>
        <taxon>Zoraptera</taxon>
        <taxon>Zorotypidae</taxon>
        <taxon>Zorotypus</taxon>
    </lineage>
</organism>
<proteinExistence type="predicted"/>
<sequence>MMLIFSIFIFASNSPMSMGLTIMFMSISVTLLASSMSDPLLPLIMMIMFSGGIMIMFIYLVSIMPNPMIKFNIIMIITTIPIFIYTNFKISSSMQESNLYFNDTYKSSLENMFSSCYYLITPIMILMLITNMLIVSYICIMKSGALRKF</sequence>
<evidence type="ECO:0000313" key="3">
    <source>
        <dbReference type="EMBL" id="AHY35150.1"/>
    </source>
</evidence>
<feature type="chain" id="PRO_5002036699" evidence="2">
    <location>
        <begin position="20"/>
        <end position="149"/>
    </location>
</feature>
<name>A0A0A7C3A9_9NEOP</name>
<dbReference type="EMBL" id="KJ467512">
    <property type="protein sequence ID" value="AHY35150.1"/>
    <property type="molecule type" value="Genomic_DNA"/>
</dbReference>
<keyword evidence="3" id="KW-0496">Mitochondrion</keyword>